<dbReference type="HOGENOM" id="CLU_1300321_0_0_1"/>
<dbReference type="Proteomes" id="UP000019487">
    <property type="component" value="Unassembled WGS sequence"/>
</dbReference>
<proteinExistence type="predicted"/>
<reference evidence="1 2" key="1">
    <citation type="journal article" date="2014" name="Genome Announc.">
        <title>Draft genome sequence of Sclerotinia borealis, a psychrophilic plant pathogenic fungus.</title>
        <authorList>
            <person name="Mardanov A.V."/>
            <person name="Beletsky A.V."/>
            <person name="Kadnikov V.V."/>
            <person name="Ignatov A.N."/>
            <person name="Ravin N.V."/>
        </authorList>
    </citation>
    <scope>NUCLEOTIDE SEQUENCE [LARGE SCALE GENOMIC DNA]</scope>
    <source>
        <strain evidence="2">F-4157</strain>
    </source>
</reference>
<dbReference type="GO" id="GO:0044550">
    <property type="term" value="P:secondary metabolite biosynthetic process"/>
    <property type="evidence" value="ECO:0007669"/>
    <property type="project" value="TreeGrafter"/>
</dbReference>
<dbReference type="InterPro" id="IPR016035">
    <property type="entry name" value="Acyl_Trfase/lysoPLipase"/>
</dbReference>
<evidence type="ECO:0000313" key="2">
    <source>
        <dbReference type="Proteomes" id="UP000019487"/>
    </source>
</evidence>
<sequence>MIKDPENVPKHTALAPGNVAISGEVDQIDALKKVLDLKIPYLLEKNCNLSPGDVPESATMVSLVTGRTVSTEDLCKSESWAQNMECPARFSEALTQIVQNSELGKSESDGESVLIGDLLELGPHSTLQWPIEDTLKSIIDGDKVSYTSVLVRFAPALQSTLQALSRLHCLGCSVRIANINEHEGKLYKSLHNLPEYLVDLVVQKRYLCLEQR</sequence>
<dbReference type="Gene3D" id="3.40.366.10">
    <property type="entry name" value="Malonyl-Coenzyme A Acyl Carrier Protein, domain 2"/>
    <property type="match status" value="1"/>
</dbReference>
<dbReference type="PANTHER" id="PTHR43775">
    <property type="entry name" value="FATTY ACID SYNTHASE"/>
    <property type="match status" value="1"/>
</dbReference>
<dbReference type="PANTHER" id="PTHR43775:SF29">
    <property type="entry name" value="ASPERFURANONE POLYKETIDE SYNTHASE AFOG-RELATED"/>
    <property type="match status" value="1"/>
</dbReference>
<dbReference type="InterPro" id="IPR001227">
    <property type="entry name" value="Ac_transferase_dom_sf"/>
</dbReference>
<dbReference type="OrthoDB" id="329835at2759"/>
<accession>W9CH03</accession>
<gene>
    <name evidence="1" type="ORF">SBOR_5607</name>
</gene>
<dbReference type="InterPro" id="IPR050091">
    <property type="entry name" value="PKS_NRPS_Biosynth_Enz"/>
</dbReference>
<dbReference type="SUPFAM" id="SSF52151">
    <property type="entry name" value="FabD/lysophospholipase-like"/>
    <property type="match status" value="1"/>
</dbReference>
<name>W9CH03_SCLBF</name>
<comment type="caution">
    <text evidence="1">The sequence shown here is derived from an EMBL/GenBank/DDBJ whole genome shotgun (WGS) entry which is preliminary data.</text>
</comment>
<dbReference type="AlphaFoldDB" id="W9CH03"/>
<dbReference type="GO" id="GO:0006633">
    <property type="term" value="P:fatty acid biosynthetic process"/>
    <property type="evidence" value="ECO:0007669"/>
    <property type="project" value="TreeGrafter"/>
</dbReference>
<keyword evidence="2" id="KW-1185">Reference proteome</keyword>
<evidence type="ECO:0000313" key="1">
    <source>
        <dbReference type="EMBL" id="ESZ94029.1"/>
    </source>
</evidence>
<organism evidence="1 2">
    <name type="scientific">Sclerotinia borealis (strain F-4128)</name>
    <dbReference type="NCBI Taxonomy" id="1432307"/>
    <lineage>
        <taxon>Eukaryota</taxon>
        <taxon>Fungi</taxon>
        <taxon>Dikarya</taxon>
        <taxon>Ascomycota</taxon>
        <taxon>Pezizomycotina</taxon>
        <taxon>Leotiomycetes</taxon>
        <taxon>Helotiales</taxon>
        <taxon>Sclerotiniaceae</taxon>
        <taxon>Sclerotinia</taxon>
    </lineage>
</organism>
<protein>
    <submittedName>
        <fullName evidence="1">Putative polyketide synthase</fullName>
    </submittedName>
</protein>
<dbReference type="EMBL" id="AYSA01000272">
    <property type="protein sequence ID" value="ESZ94029.1"/>
    <property type="molecule type" value="Genomic_DNA"/>
</dbReference>
<dbReference type="STRING" id="1432307.W9CH03"/>
<dbReference type="GO" id="GO:0004312">
    <property type="term" value="F:fatty acid synthase activity"/>
    <property type="evidence" value="ECO:0007669"/>
    <property type="project" value="TreeGrafter"/>
</dbReference>